<reference evidence="8 9" key="1">
    <citation type="submission" date="2024-12" db="EMBL/GenBank/DDBJ databases">
        <authorList>
            <person name="Lee Y."/>
        </authorList>
    </citation>
    <scope>NUCLEOTIDE SEQUENCE [LARGE SCALE GENOMIC DNA]</scope>
    <source>
        <strain evidence="8 9">03SUJ4</strain>
    </source>
</reference>
<name>A0ABW9KMV6_9BACT</name>
<evidence type="ECO:0000256" key="5">
    <source>
        <dbReference type="ARBA" id="ARBA00022692"/>
    </source>
</evidence>
<organism evidence="8 9">
    <name type="scientific">Terriglobus aquaticus</name>
    <dbReference type="NCBI Taxonomy" id="940139"/>
    <lineage>
        <taxon>Bacteria</taxon>
        <taxon>Pseudomonadati</taxon>
        <taxon>Acidobacteriota</taxon>
        <taxon>Terriglobia</taxon>
        <taxon>Terriglobales</taxon>
        <taxon>Acidobacteriaceae</taxon>
        <taxon>Terriglobus</taxon>
    </lineage>
</organism>
<keyword evidence="7" id="KW-0998">Cell outer membrane</keyword>
<dbReference type="Pfam" id="PF02321">
    <property type="entry name" value="OEP"/>
    <property type="match status" value="2"/>
</dbReference>
<evidence type="ECO:0000313" key="9">
    <source>
        <dbReference type="Proteomes" id="UP001634747"/>
    </source>
</evidence>
<proteinExistence type="inferred from homology"/>
<keyword evidence="5" id="KW-0812">Transmembrane</keyword>
<dbReference type="Gene3D" id="1.20.1600.10">
    <property type="entry name" value="Outer membrane efflux proteins (OEP)"/>
    <property type="match status" value="1"/>
</dbReference>
<evidence type="ECO:0000256" key="2">
    <source>
        <dbReference type="ARBA" id="ARBA00007613"/>
    </source>
</evidence>
<keyword evidence="3" id="KW-0813">Transport</keyword>
<keyword evidence="9" id="KW-1185">Reference proteome</keyword>
<keyword evidence="4" id="KW-1134">Transmembrane beta strand</keyword>
<comment type="subcellular location">
    <subcellularLocation>
        <location evidence="1">Cell outer membrane</location>
    </subcellularLocation>
</comment>
<dbReference type="RefSeq" id="WP_409446158.1">
    <property type="nucleotide sequence ID" value="NZ_JBJYXY010000001.1"/>
</dbReference>
<evidence type="ECO:0000256" key="4">
    <source>
        <dbReference type="ARBA" id="ARBA00022452"/>
    </source>
</evidence>
<evidence type="ECO:0000256" key="6">
    <source>
        <dbReference type="ARBA" id="ARBA00023136"/>
    </source>
</evidence>
<evidence type="ECO:0000256" key="3">
    <source>
        <dbReference type="ARBA" id="ARBA00022448"/>
    </source>
</evidence>
<dbReference type="Proteomes" id="UP001634747">
    <property type="component" value="Unassembled WGS sequence"/>
</dbReference>
<protein>
    <submittedName>
        <fullName evidence="8">TolC family protein</fullName>
    </submittedName>
</protein>
<dbReference type="InterPro" id="IPR003423">
    <property type="entry name" value="OMP_efflux"/>
</dbReference>
<gene>
    <name evidence="8" type="ORF">ACK2TP_10830</name>
</gene>
<accession>A0ABW9KMV6</accession>
<dbReference type="PANTHER" id="PTHR30026">
    <property type="entry name" value="OUTER MEMBRANE PROTEIN TOLC"/>
    <property type="match status" value="1"/>
</dbReference>
<evidence type="ECO:0000313" key="8">
    <source>
        <dbReference type="EMBL" id="MFN2976256.1"/>
    </source>
</evidence>
<evidence type="ECO:0000256" key="7">
    <source>
        <dbReference type="ARBA" id="ARBA00023237"/>
    </source>
</evidence>
<dbReference type="EMBL" id="JBJYXY010000001">
    <property type="protein sequence ID" value="MFN2976256.1"/>
    <property type="molecule type" value="Genomic_DNA"/>
</dbReference>
<dbReference type="PANTHER" id="PTHR30026:SF20">
    <property type="entry name" value="OUTER MEMBRANE PROTEIN TOLC"/>
    <property type="match status" value="1"/>
</dbReference>
<sequence length="499" mass="53032">MHITMTDSIRCVWSESATRNRRTKTPGAWHVRSVISSCALLSVFAGSGSPIAHAQAPPPPSPVLALSEVVQSAVRDYPLVHVTQEELNASAANIELARTAYLPRIDGLTQFNRATRNNVFGALLPQSIVPSITGPVLGTNNGGSVWGSATGLLVNWQPFDFGVRHANVQASLAARDAAGAAVRRTQLEVGTAAADAFLTLIAAQQTEKSATAAVDNWDVLLRSIHALTSAQLRPGADESRIEAERALAGTQLAYAKQAEATSRATLVKFMPHADDGGVVFDVARLLSEPPPLADEDAPFQAGQHPILVQQKAVTAQSEAQLHATERSWVPKFNLEGAAFARGTGAESDGRRLGGINGLGPTTANYAVGVNVTFAFMDFASIHAHEAAQAATVKANKNNEQLADRTLQERFAIARAAVRTAREVAANTPVEVKAAHTAFDQAQARYKAGLAPIDDVAQAQRLVVQAEIDDSIARLNVWRALLQLQASRGDIQPFVQAVSK</sequence>
<keyword evidence="6" id="KW-0472">Membrane</keyword>
<comment type="caution">
    <text evidence="8">The sequence shown here is derived from an EMBL/GenBank/DDBJ whole genome shotgun (WGS) entry which is preliminary data.</text>
</comment>
<dbReference type="InterPro" id="IPR051906">
    <property type="entry name" value="TolC-like"/>
</dbReference>
<comment type="similarity">
    <text evidence="2">Belongs to the outer membrane factor (OMF) (TC 1.B.17) family.</text>
</comment>
<evidence type="ECO:0000256" key="1">
    <source>
        <dbReference type="ARBA" id="ARBA00004442"/>
    </source>
</evidence>
<dbReference type="SUPFAM" id="SSF56954">
    <property type="entry name" value="Outer membrane efflux proteins (OEP)"/>
    <property type="match status" value="1"/>
</dbReference>